<evidence type="ECO:0000313" key="3">
    <source>
        <dbReference type="Proteomes" id="UP001596207"/>
    </source>
</evidence>
<dbReference type="EMBL" id="JBHSQQ010000333">
    <property type="protein sequence ID" value="MFC5945536.1"/>
    <property type="molecule type" value="Genomic_DNA"/>
</dbReference>
<protein>
    <recommendedName>
        <fullName evidence="1">Helicase Lhr-like winged helix domain-containing protein</fullName>
    </recommendedName>
</protein>
<keyword evidence="3" id="KW-1185">Reference proteome</keyword>
<dbReference type="InterPro" id="IPR045628">
    <property type="entry name" value="Lhr_WH_dom"/>
</dbReference>
<organism evidence="2 3">
    <name type="scientific">Micromonospora harpali</name>
    <dbReference type="NCBI Taxonomy" id="1490225"/>
    <lineage>
        <taxon>Bacteria</taxon>
        <taxon>Bacillati</taxon>
        <taxon>Actinomycetota</taxon>
        <taxon>Actinomycetes</taxon>
        <taxon>Micromonosporales</taxon>
        <taxon>Micromonosporaceae</taxon>
        <taxon>Micromonospora</taxon>
    </lineage>
</organism>
<evidence type="ECO:0000313" key="2">
    <source>
        <dbReference type="EMBL" id="MFC5945536.1"/>
    </source>
</evidence>
<evidence type="ECO:0000259" key="1">
    <source>
        <dbReference type="Pfam" id="PF19306"/>
    </source>
</evidence>
<feature type="domain" description="Helicase Lhr-like winged helix" evidence="1">
    <location>
        <begin position="80"/>
        <end position="109"/>
    </location>
</feature>
<dbReference type="Pfam" id="PF19306">
    <property type="entry name" value="WHD_Lhr"/>
    <property type="match status" value="1"/>
</dbReference>
<reference evidence="3" key="1">
    <citation type="journal article" date="2019" name="Int. J. Syst. Evol. Microbiol.">
        <title>The Global Catalogue of Microorganisms (GCM) 10K type strain sequencing project: providing services to taxonomists for standard genome sequencing and annotation.</title>
        <authorList>
            <consortium name="The Broad Institute Genomics Platform"/>
            <consortium name="The Broad Institute Genome Sequencing Center for Infectious Disease"/>
            <person name="Wu L."/>
            <person name="Ma J."/>
        </authorList>
    </citation>
    <scope>NUCLEOTIDE SEQUENCE [LARGE SCALE GENOMIC DNA]</scope>
    <source>
        <strain evidence="3">CGMCC 4.7173</strain>
    </source>
</reference>
<feature type="non-terminal residue" evidence="2">
    <location>
        <position position="109"/>
    </location>
</feature>
<comment type="caution">
    <text evidence="2">The sequence shown here is derived from an EMBL/GenBank/DDBJ whole genome shotgun (WGS) entry which is preliminary data.</text>
</comment>
<dbReference type="InterPro" id="IPR006311">
    <property type="entry name" value="TAT_signal"/>
</dbReference>
<accession>A0ABW1HYR9</accession>
<sequence length="109" mass="11534">MSDRPRLLPLLGATRHGSRDAMTCLYRCGNACDHPVPNTSDNPYLGDIVDAEVSRRGVVRAGAVGALVLGFGGAAAGAERAARVGELDEEMVYESRVGDVFLLGSSSWR</sequence>
<name>A0ABW1HYR9_9ACTN</name>
<gene>
    <name evidence="2" type="ORF">ACFPZ4_29225</name>
</gene>
<dbReference type="PROSITE" id="PS51318">
    <property type="entry name" value="TAT"/>
    <property type="match status" value="1"/>
</dbReference>
<proteinExistence type="predicted"/>
<dbReference type="Proteomes" id="UP001596207">
    <property type="component" value="Unassembled WGS sequence"/>
</dbReference>